<keyword evidence="2" id="KW-1185">Reference proteome</keyword>
<organism evidence="1 2">
    <name type="scientific">Stephania yunnanensis</name>
    <dbReference type="NCBI Taxonomy" id="152371"/>
    <lineage>
        <taxon>Eukaryota</taxon>
        <taxon>Viridiplantae</taxon>
        <taxon>Streptophyta</taxon>
        <taxon>Embryophyta</taxon>
        <taxon>Tracheophyta</taxon>
        <taxon>Spermatophyta</taxon>
        <taxon>Magnoliopsida</taxon>
        <taxon>Ranunculales</taxon>
        <taxon>Menispermaceae</taxon>
        <taxon>Menispermoideae</taxon>
        <taxon>Cissampelideae</taxon>
        <taxon>Stephania</taxon>
    </lineage>
</organism>
<evidence type="ECO:0000313" key="2">
    <source>
        <dbReference type="Proteomes" id="UP001420932"/>
    </source>
</evidence>
<reference evidence="1 2" key="1">
    <citation type="submission" date="2024-01" db="EMBL/GenBank/DDBJ databases">
        <title>Genome assemblies of Stephania.</title>
        <authorList>
            <person name="Yang L."/>
        </authorList>
    </citation>
    <scope>NUCLEOTIDE SEQUENCE [LARGE SCALE GENOMIC DNA]</scope>
    <source>
        <strain evidence="1">YNDBR</strain>
        <tissue evidence="1">Leaf</tissue>
    </source>
</reference>
<accession>A0AAP0LDK6</accession>
<gene>
    <name evidence="1" type="ORF">Syun_001256</name>
</gene>
<comment type="caution">
    <text evidence="1">The sequence shown here is derived from an EMBL/GenBank/DDBJ whole genome shotgun (WGS) entry which is preliminary data.</text>
</comment>
<dbReference type="AlphaFoldDB" id="A0AAP0LDK6"/>
<dbReference type="Proteomes" id="UP001420932">
    <property type="component" value="Unassembled WGS sequence"/>
</dbReference>
<dbReference type="EMBL" id="JBBNAF010000001">
    <property type="protein sequence ID" value="KAK9169116.1"/>
    <property type="molecule type" value="Genomic_DNA"/>
</dbReference>
<evidence type="ECO:0000313" key="1">
    <source>
        <dbReference type="EMBL" id="KAK9169116.1"/>
    </source>
</evidence>
<protein>
    <submittedName>
        <fullName evidence="1">Uncharacterized protein</fullName>
    </submittedName>
</protein>
<proteinExistence type="predicted"/>
<sequence length="55" mass="6560">MTWTRRTSVMPLTKGYQGSFWHGNKSLSNVFVVSRMSMYNYMKAFLLLYCLLTLW</sequence>
<name>A0AAP0LDK6_9MAGN</name>